<keyword evidence="4" id="KW-1185">Reference proteome</keyword>
<feature type="compositionally biased region" description="Basic and acidic residues" evidence="1">
    <location>
        <begin position="195"/>
        <end position="205"/>
    </location>
</feature>
<evidence type="ECO:0000313" key="4">
    <source>
        <dbReference type="Proteomes" id="UP000542742"/>
    </source>
</evidence>
<dbReference type="EMBL" id="JACHMF010000001">
    <property type="protein sequence ID" value="MBB4694857.1"/>
    <property type="molecule type" value="Genomic_DNA"/>
</dbReference>
<feature type="compositionally biased region" description="Basic and acidic residues" evidence="1">
    <location>
        <begin position="144"/>
        <end position="170"/>
    </location>
</feature>
<feature type="transmembrane region" description="Helical" evidence="2">
    <location>
        <begin position="265"/>
        <end position="289"/>
    </location>
</feature>
<sequence length="511" mass="52447">MAEPSTTGTPGGGARDTMYRRPPARPAADDPPWFGSSEPASAAEAPAVPAPDFGPATPSGGSRISFGFTSSPISPVRHPASPTSPAAPAAPEPVEPISPTGLGAPPPTGVSAPPSTGLGAPPSTGRGAPPSTELPVRRATGHTGEQRRVSTHTGEQRRVSTHTGEQRRLSETGGFARADSSEFRRVMDARALDAHTMDPRPDEFRAPAGGGADTGEFRRFLEAGDNPAETGEQRRADAGAQRGADTGEQRRMAAAVPPPPRQSRAVTVGIVLLSLVVLVAGGIVGVAYFTGTDDKLDSVLQLGAGNKAGERAVTAPLDNRSQASFELLAATTRVNVSIGELGDDLYRISTPEDSGILPDPVIRADDVKLQVTKDGDGGTGGEITIVLAAKVRWALRFSGYAEEQAINLSGGQISGLEMVGGMRTAQISLAQPTGTVPIKVNGSVEKLVVTSPTGSPVRIKVGGGAQTVVAGSRTLKDVAPGSTLTPKNWAVQNRYDMGAGAPITALTVENS</sequence>
<proteinExistence type="predicted"/>
<evidence type="ECO:0000313" key="3">
    <source>
        <dbReference type="EMBL" id="MBB4694857.1"/>
    </source>
</evidence>
<evidence type="ECO:0000256" key="1">
    <source>
        <dbReference type="SAM" id="MobiDB-lite"/>
    </source>
</evidence>
<evidence type="ECO:0000256" key="2">
    <source>
        <dbReference type="SAM" id="Phobius"/>
    </source>
</evidence>
<feature type="compositionally biased region" description="Polar residues" evidence="1">
    <location>
        <begin position="59"/>
        <end position="73"/>
    </location>
</feature>
<dbReference type="Proteomes" id="UP000542742">
    <property type="component" value="Unassembled WGS sequence"/>
</dbReference>
<reference evidence="3 4" key="1">
    <citation type="submission" date="2020-08" db="EMBL/GenBank/DDBJ databases">
        <title>Sequencing the genomes of 1000 actinobacteria strains.</title>
        <authorList>
            <person name="Klenk H.-P."/>
        </authorList>
    </citation>
    <scope>NUCLEOTIDE SEQUENCE [LARGE SCALE GENOMIC DNA]</scope>
    <source>
        <strain evidence="3 4">DSM 45518</strain>
    </source>
</reference>
<name>A0A7W7CUD2_9ACTN</name>
<feature type="compositionally biased region" description="Low complexity" evidence="1">
    <location>
        <begin position="30"/>
        <end position="51"/>
    </location>
</feature>
<organism evidence="3 4">
    <name type="scientific">Paractinoplanes abujensis</name>
    <dbReference type="NCBI Taxonomy" id="882441"/>
    <lineage>
        <taxon>Bacteria</taxon>
        <taxon>Bacillati</taxon>
        <taxon>Actinomycetota</taxon>
        <taxon>Actinomycetes</taxon>
        <taxon>Micromonosporales</taxon>
        <taxon>Micromonosporaceae</taxon>
        <taxon>Paractinoplanes</taxon>
    </lineage>
</organism>
<comment type="caution">
    <text evidence="3">The sequence shown here is derived from an EMBL/GenBank/DDBJ whole genome shotgun (WGS) entry which is preliminary data.</text>
</comment>
<feature type="region of interest" description="Disordered" evidence="1">
    <location>
        <begin position="195"/>
        <end position="261"/>
    </location>
</feature>
<protein>
    <submittedName>
        <fullName evidence="3">Uncharacterized protein</fullName>
    </submittedName>
</protein>
<dbReference type="RefSeq" id="WP_184953286.1">
    <property type="nucleotide sequence ID" value="NZ_BOMC01000070.1"/>
</dbReference>
<keyword evidence="2" id="KW-0472">Membrane</keyword>
<keyword evidence="2" id="KW-0812">Transmembrane</keyword>
<keyword evidence="2" id="KW-1133">Transmembrane helix</keyword>
<accession>A0A7W7CUD2</accession>
<dbReference type="AlphaFoldDB" id="A0A7W7CUD2"/>
<gene>
    <name evidence="3" type="ORF">BKA14_005005</name>
</gene>
<feature type="region of interest" description="Disordered" evidence="1">
    <location>
        <begin position="1"/>
        <end position="174"/>
    </location>
</feature>